<proteinExistence type="predicted"/>
<feature type="domain" description="TauD/TfdA-like" evidence="4">
    <location>
        <begin position="38"/>
        <end position="329"/>
    </location>
</feature>
<gene>
    <name evidence="6" type="ORF">CSC81_14605</name>
    <name evidence="5" type="ORF">Q8W23_14475</name>
</gene>
<dbReference type="AlphaFoldDB" id="A0A2G1BQZ0"/>
<protein>
    <submittedName>
        <fullName evidence="5">TauD/TfdA family dioxygenase</fullName>
    </submittedName>
    <submittedName>
        <fullName evidence="6">Taurine catabolism dioxygenase TauD</fullName>
    </submittedName>
</protein>
<organism evidence="6 7">
    <name type="scientific">Tenacibaculum discolor</name>
    <dbReference type="NCBI Taxonomy" id="361581"/>
    <lineage>
        <taxon>Bacteria</taxon>
        <taxon>Pseudomonadati</taxon>
        <taxon>Bacteroidota</taxon>
        <taxon>Flavobacteriia</taxon>
        <taxon>Flavobacteriales</taxon>
        <taxon>Flavobacteriaceae</taxon>
        <taxon>Tenacibaculum</taxon>
    </lineage>
</organism>
<dbReference type="EMBL" id="PDUU01000018">
    <property type="protein sequence ID" value="PHN96374.1"/>
    <property type="molecule type" value="Genomic_DNA"/>
</dbReference>
<reference evidence="6 7" key="1">
    <citation type="journal article" date="2016" name="Nat. Commun.">
        <title>Microbial interactions lead to rapid micro-scale successions on model marine particles.</title>
        <authorList>
            <person name="Datta M.S."/>
            <person name="Sliwerska E."/>
            <person name="Gore J."/>
            <person name="Polz M.F."/>
            <person name="Cordero O.X."/>
        </authorList>
    </citation>
    <scope>NUCLEOTIDE SEQUENCE [LARGE SCALE GENOMIC DNA]</scope>
    <source>
        <strain evidence="6 7">4G03</strain>
    </source>
</reference>
<comment type="caution">
    <text evidence="6">The sequence shown here is derived from an EMBL/GenBank/DDBJ whole genome shotgun (WGS) entry which is preliminary data.</text>
</comment>
<keyword evidence="8" id="KW-1185">Reference proteome</keyword>
<evidence type="ECO:0000313" key="8">
    <source>
        <dbReference type="Proteomes" id="UP001242342"/>
    </source>
</evidence>
<evidence type="ECO:0000313" key="5">
    <source>
        <dbReference type="EMBL" id="MDP2542680.1"/>
    </source>
</evidence>
<comment type="cofactor">
    <cofactor evidence="1">
        <name>Fe(2+)</name>
        <dbReference type="ChEBI" id="CHEBI:29033"/>
    </cofactor>
</comment>
<dbReference type="GO" id="GO:0016706">
    <property type="term" value="F:2-oxoglutarate-dependent dioxygenase activity"/>
    <property type="evidence" value="ECO:0007669"/>
    <property type="project" value="UniProtKB-ARBA"/>
</dbReference>
<dbReference type="PANTHER" id="PTHR10696">
    <property type="entry name" value="GAMMA-BUTYROBETAINE HYDROXYLASE-RELATED"/>
    <property type="match status" value="1"/>
</dbReference>
<dbReference type="GO" id="GO:0017000">
    <property type="term" value="P:antibiotic biosynthetic process"/>
    <property type="evidence" value="ECO:0007669"/>
    <property type="project" value="UniProtKB-KW"/>
</dbReference>
<dbReference type="SUPFAM" id="SSF51197">
    <property type="entry name" value="Clavaminate synthase-like"/>
    <property type="match status" value="1"/>
</dbReference>
<sequence length="331" mass="38387">MIDRLNKLKNTNVKSINVNEENIIESVKDTTQGFPLVIETQSASLNLKSWISHNKEKFEQDMINYGGVLFRGFEINSVNKFQDLMNVFPNELLEYKLRSSPRHSISGNVYVSTTYPNDQIINMHSESSYAPVHPSRIIFCCVTPALRNGETPIADTRKVLKNLSRETVEMFREKGIMYRRVLNGILGLAWQEVFQTDDKESVEKECLNNGMKFCWKEDNELVISWTKKAIWQHPITNEEIWFNHGLFFNKYMLNKRVLSSISDDEKLPNNTFFGDGTEISKEIIEEINNAFIKSTVSFPWEKGDVLFLDNLLMAHGRNTYEGERKVIVSMY</sequence>
<evidence type="ECO:0000313" key="6">
    <source>
        <dbReference type="EMBL" id="PHN96374.1"/>
    </source>
</evidence>
<reference evidence="5 8" key="3">
    <citation type="submission" date="2023-07" db="EMBL/GenBank/DDBJ databases">
        <title>Genome content predicts the carbon catabolic preferences of heterotrophic bacteria.</title>
        <authorList>
            <person name="Gralka M."/>
        </authorList>
    </citation>
    <scope>NUCLEOTIDE SEQUENCE [LARGE SCALE GENOMIC DNA]</scope>
    <source>
        <strain evidence="5 8">4G03</strain>
    </source>
</reference>
<keyword evidence="2" id="KW-0560">Oxidoreductase</keyword>
<evidence type="ECO:0000256" key="1">
    <source>
        <dbReference type="ARBA" id="ARBA00001954"/>
    </source>
</evidence>
<evidence type="ECO:0000259" key="4">
    <source>
        <dbReference type="Pfam" id="PF02668"/>
    </source>
</evidence>
<keyword evidence="3" id="KW-0045">Antibiotic biosynthesis</keyword>
<accession>A0A2G1BQZ0</accession>
<name>A0A2G1BQZ0_9FLAO</name>
<evidence type="ECO:0000313" key="7">
    <source>
        <dbReference type="Proteomes" id="UP000222163"/>
    </source>
</evidence>
<dbReference type="EMBL" id="JAUYVU010000013">
    <property type="protein sequence ID" value="MDP2542680.1"/>
    <property type="molecule type" value="Genomic_DNA"/>
</dbReference>
<dbReference type="PANTHER" id="PTHR10696:SF56">
    <property type="entry name" value="TAUD_TFDA-LIKE DOMAIN-CONTAINING PROTEIN"/>
    <property type="match status" value="1"/>
</dbReference>
<dbReference type="RefSeq" id="WP_099216485.1">
    <property type="nucleotide sequence ID" value="NZ_JAUYVU010000013.1"/>
</dbReference>
<keyword evidence="6" id="KW-0223">Dioxygenase</keyword>
<dbReference type="Proteomes" id="UP000222163">
    <property type="component" value="Unassembled WGS sequence"/>
</dbReference>
<evidence type="ECO:0000256" key="2">
    <source>
        <dbReference type="ARBA" id="ARBA00023002"/>
    </source>
</evidence>
<reference evidence="6" key="2">
    <citation type="submission" date="2017-10" db="EMBL/GenBank/DDBJ databases">
        <authorList>
            <person name="Enke T.N."/>
            <person name="Cordero O.X."/>
        </authorList>
    </citation>
    <scope>NUCLEOTIDE SEQUENCE</scope>
    <source>
        <strain evidence="6">4G03</strain>
    </source>
</reference>
<dbReference type="InterPro" id="IPR003819">
    <property type="entry name" value="TauD/TfdA-like"/>
</dbReference>
<evidence type="ECO:0000256" key="3">
    <source>
        <dbReference type="ARBA" id="ARBA00023194"/>
    </source>
</evidence>
<dbReference type="Pfam" id="PF02668">
    <property type="entry name" value="TauD"/>
    <property type="match status" value="1"/>
</dbReference>
<dbReference type="Proteomes" id="UP001242342">
    <property type="component" value="Unassembled WGS sequence"/>
</dbReference>
<dbReference type="InterPro" id="IPR050411">
    <property type="entry name" value="AlphaKG_dependent_hydroxylases"/>
</dbReference>
<dbReference type="InterPro" id="IPR042098">
    <property type="entry name" value="TauD-like_sf"/>
</dbReference>
<dbReference type="Gene3D" id="3.60.130.10">
    <property type="entry name" value="Clavaminate synthase-like"/>
    <property type="match status" value="1"/>
</dbReference>